<sequence length="509" mass="53910">MSTASSAGVVLGGRYRLEDLLDDVDGARAWRATDTVLVRDVRVWALPEEDPRVEAVLEAARVSARVTDAHLLRVLDADVRDGLAWVVSEWGEGRTLADMVGRGVLPPDRSAWLTREVATAIASAAGHGLAHGRLAPENVMVTTSGTVRLVGFAIDAAVQETLRRSGDYPEVTDAEADVLDLAGLLYAGLVGRWPGASGSRVDAAPRDGHGPLRPRQVRAGVPRPLDALCDRVLSRRRGDLDAQRMAAVLTEYLGELAAADPSLLPATTPGVPVLEDGGPSDSGDPAAPVTEDREPAVVPDDVPVPPVSSPVGERPEPRPSSATPAAASGTTTADEGSELPGNHRAAEATADDVEDGADRAAEVADDDPDRTLVGKHRPTGPDDDPDWHKPRPGPRPPAPDLEAPPERPLFAPDDGPRRTRPAAVRSSATESWGATDWSRSHPVREWEAGDRRDEEPRWPFGGDHVDALPDLPPDAEPQSHWLRLPLILGLVAVLAIVVAFLLAFHGGGS</sequence>
<dbReference type="InterPro" id="IPR011009">
    <property type="entry name" value="Kinase-like_dom_sf"/>
</dbReference>
<feature type="region of interest" description="Disordered" evidence="1">
    <location>
        <begin position="197"/>
        <end position="219"/>
    </location>
</feature>
<evidence type="ECO:0000256" key="2">
    <source>
        <dbReference type="SAM" id="Phobius"/>
    </source>
</evidence>
<feature type="domain" description="Protein kinase" evidence="3">
    <location>
        <begin position="1"/>
        <end position="331"/>
    </location>
</feature>
<keyword evidence="2" id="KW-0812">Transmembrane</keyword>
<feature type="region of interest" description="Disordered" evidence="1">
    <location>
        <begin position="267"/>
        <end position="460"/>
    </location>
</feature>
<dbReference type="Gene3D" id="1.10.510.10">
    <property type="entry name" value="Transferase(Phosphotransferase) domain 1"/>
    <property type="match status" value="1"/>
</dbReference>
<dbReference type="SUPFAM" id="SSF56112">
    <property type="entry name" value="Protein kinase-like (PK-like)"/>
    <property type="match status" value="1"/>
</dbReference>
<dbReference type="RefSeq" id="WP_188779770.1">
    <property type="nucleotide sequence ID" value="NZ_BMKQ01000001.1"/>
</dbReference>
<keyword evidence="2" id="KW-1133">Transmembrane helix</keyword>
<comment type="caution">
    <text evidence="4">The sequence shown here is derived from an EMBL/GenBank/DDBJ whole genome shotgun (WGS) entry which is preliminary data.</text>
</comment>
<keyword evidence="2" id="KW-0472">Membrane</keyword>
<protein>
    <recommendedName>
        <fullName evidence="3">Protein kinase domain-containing protein</fullName>
    </recommendedName>
</protein>
<feature type="compositionally biased region" description="Basic and acidic residues" evidence="1">
    <location>
        <begin position="438"/>
        <end position="460"/>
    </location>
</feature>
<organism evidence="4 5">
    <name type="scientific">Marmoricola endophyticus</name>
    <dbReference type="NCBI Taxonomy" id="2040280"/>
    <lineage>
        <taxon>Bacteria</taxon>
        <taxon>Bacillati</taxon>
        <taxon>Actinomycetota</taxon>
        <taxon>Actinomycetes</taxon>
        <taxon>Propionibacteriales</taxon>
        <taxon>Nocardioidaceae</taxon>
        <taxon>Marmoricola</taxon>
    </lineage>
</organism>
<evidence type="ECO:0000313" key="4">
    <source>
        <dbReference type="EMBL" id="GGF47215.1"/>
    </source>
</evidence>
<evidence type="ECO:0000256" key="1">
    <source>
        <dbReference type="SAM" id="MobiDB-lite"/>
    </source>
</evidence>
<feature type="transmembrane region" description="Helical" evidence="2">
    <location>
        <begin position="481"/>
        <end position="504"/>
    </location>
</feature>
<dbReference type="Proteomes" id="UP000649179">
    <property type="component" value="Unassembled WGS sequence"/>
</dbReference>
<keyword evidence="5" id="KW-1185">Reference proteome</keyword>
<dbReference type="InterPro" id="IPR000719">
    <property type="entry name" value="Prot_kinase_dom"/>
</dbReference>
<dbReference type="GO" id="GO:0005524">
    <property type="term" value="F:ATP binding"/>
    <property type="evidence" value="ECO:0007669"/>
    <property type="project" value="InterPro"/>
</dbReference>
<proteinExistence type="predicted"/>
<dbReference type="GO" id="GO:0004672">
    <property type="term" value="F:protein kinase activity"/>
    <property type="evidence" value="ECO:0007669"/>
    <property type="project" value="InterPro"/>
</dbReference>
<gene>
    <name evidence="4" type="ORF">GCM10011519_21580</name>
</gene>
<accession>A0A917BJW7</accession>
<name>A0A917BJW7_9ACTN</name>
<dbReference type="AlphaFoldDB" id="A0A917BJW7"/>
<reference evidence="4" key="1">
    <citation type="journal article" date="2014" name="Int. J. Syst. Evol. Microbiol.">
        <title>Complete genome sequence of Corynebacterium casei LMG S-19264T (=DSM 44701T), isolated from a smear-ripened cheese.</title>
        <authorList>
            <consortium name="US DOE Joint Genome Institute (JGI-PGF)"/>
            <person name="Walter F."/>
            <person name="Albersmeier A."/>
            <person name="Kalinowski J."/>
            <person name="Ruckert C."/>
        </authorList>
    </citation>
    <scope>NUCLEOTIDE SEQUENCE</scope>
    <source>
        <strain evidence="4">CGMCC 1.16067</strain>
    </source>
</reference>
<dbReference type="EMBL" id="BMKQ01000001">
    <property type="protein sequence ID" value="GGF47215.1"/>
    <property type="molecule type" value="Genomic_DNA"/>
</dbReference>
<evidence type="ECO:0000313" key="5">
    <source>
        <dbReference type="Proteomes" id="UP000649179"/>
    </source>
</evidence>
<dbReference type="PROSITE" id="PS50011">
    <property type="entry name" value="PROTEIN_KINASE_DOM"/>
    <property type="match status" value="1"/>
</dbReference>
<dbReference type="Gene3D" id="3.30.200.20">
    <property type="entry name" value="Phosphorylase Kinase, domain 1"/>
    <property type="match status" value="1"/>
</dbReference>
<dbReference type="CDD" id="cd13973">
    <property type="entry name" value="PK_MviN-like"/>
    <property type="match status" value="1"/>
</dbReference>
<feature type="compositionally biased region" description="Low complexity" evidence="1">
    <location>
        <begin position="319"/>
        <end position="333"/>
    </location>
</feature>
<reference evidence="4" key="2">
    <citation type="submission" date="2020-09" db="EMBL/GenBank/DDBJ databases">
        <authorList>
            <person name="Sun Q."/>
            <person name="Zhou Y."/>
        </authorList>
    </citation>
    <scope>NUCLEOTIDE SEQUENCE</scope>
    <source>
        <strain evidence="4">CGMCC 1.16067</strain>
    </source>
</reference>
<evidence type="ECO:0000259" key="3">
    <source>
        <dbReference type="PROSITE" id="PS50011"/>
    </source>
</evidence>